<dbReference type="InterPro" id="IPR006026">
    <property type="entry name" value="Peptidase_Metallo"/>
</dbReference>
<protein>
    <recommendedName>
        <fullName evidence="6">Zinc metalloproteinase</fullName>
    </recommendedName>
</protein>
<reference evidence="11" key="1">
    <citation type="submission" date="2017-02" db="UniProtKB">
        <authorList>
            <consortium name="WormBaseParasite"/>
        </authorList>
    </citation>
    <scope>IDENTIFICATION</scope>
</reference>
<evidence type="ECO:0000256" key="7">
    <source>
        <dbReference type="PROSITE-ProRule" id="PRU01211"/>
    </source>
</evidence>
<organism evidence="10 11">
    <name type="scientific">Strongyloides papillosus</name>
    <name type="common">Intestinal threadworm</name>
    <dbReference type="NCBI Taxonomy" id="174720"/>
    <lineage>
        <taxon>Eukaryota</taxon>
        <taxon>Metazoa</taxon>
        <taxon>Ecdysozoa</taxon>
        <taxon>Nematoda</taxon>
        <taxon>Chromadorea</taxon>
        <taxon>Rhabditida</taxon>
        <taxon>Tylenchina</taxon>
        <taxon>Panagrolaimomorpha</taxon>
        <taxon>Strongyloidoidea</taxon>
        <taxon>Strongyloididae</taxon>
        <taxon>Strongyloides</taxon>
    </lineage>
</organism>
<keyword evidence="7 8" id="KW-0862">Zinc</keyword>
<dbReference type="InterPro" id="IPR001506">
    <property type="entry name" value="Peptidase_M12A"/>
</dbReference>
<feature type="domain" description="Peptidase M12A" evidence="9">
    <location>
        <begin position="40"/>
        <end position="234"/>
    </location>
</feature>
<dbReference type="Gene3D" id="3.40.390.10">
    <property type="entry name" value="Collagenase (Catalytic Domain)"/>
    <property type="match status" value="1"/>
</dbReference>
<evidence type="ECO:0000256" key="5">
    <source>
        <dbReference type="ARBA" id="ARBA00023180"/>
    </source>
</evidence>
<feature type="binding site" evidence="7">
    <location>
        <position position="141"/>
    </location>
    <ligand>
        <name>Zn(2+)</name>
        <dbReference type="ChEBI" id="CHEBI:29105"/>
        <note>catalytic</note>
    </ligand>
</feature>
<keyword evidence="5" id="KW-0325">Glycoprotein</keyword>
<dbReference type="InterPro" id="IPR017050">
    <property type="entry name" value="Metallopeptidase_nem"/>
</dbReference>
<dbReference type="GO" id="GO:0006508">
    <property type="term" value="P:proteolysis"/>
    <property type="evidence" value="ECO:0007669"/>
    <property type="project" value="UniProtKB-KW"/>
</dbReference>
<dbReference type="GO" id="GO:0018996">
    <property type="term" value="P:molting cycle, collagen and cuticulin-based cuticle"/>
    <property type="evidence" value="ECO:0007669"/>
    <property type="project" value="InterPro"/>
</dbReference>
<evidence type="ECO:0000256" key="6">
    <source>
        <dbReference type="PIRNR" id="PIRNR036365"/>
    </source>
</evidence>
<keyword evidence="7 8" id="KW-0645">Protease</keyword>
<keyword evidence="7 8" id="KW-0378">Hydrolase</keyword>
<dbReference type="GO" id="GO:0008270">
    <property type="term" value="F:zinc ion binding"/>
    <property type="evidence" value="ECO:0007669"/>
    <property type="project" value="UniProtKB-UniRule"/>
</dbReference>
<dbReference type="AlphaFoldDB" id="A0A0N5BTX9"/>
<keyword evidence="4" id="KW-1015">Disulfide bond</keyword>
<dbReference type="WBParaSite" id="SPAL_0000930300.1">
    <property type="protein sequence ID" value="SPAL_0000930300.1"/>
    <property type="gene ID" value="SPAL_0000930300"/>
</dbReference>
<feature type="signal peptide" evidence="6 8">
    <location>
        <begin position="1"/>
        <end position="19"/>
    </location>
</feature>
<accession>A0A0N5BTX9</accession>
<dbReference type="InterPro" id="IPR034035">
    <property type="entry name" value="Astacin-like_dom"/>
</dbReference>
<dbReference type="PROSITE" id="PS51864">
    <property type="entry name" value="ASTACIN"/>
    <property type="match status" value="1"/>
</dbReference>
<evidence type="ECO:0000256" key="1">
    <source>
        <dbReference type="ARBA" id="ARBA00004613"/>
    </source>
</evidence>
<keyword evidence="10" id="KW-1185">Reference proteome</keyword>
<keyword evidence="2 6" id="KW-0964">Secreted</keyword>
<feature type="binding site" evidence="7">
    <location>
        <position position="135"/>
    </location>
    <ligand>
        <name>Zn(2+)</name>
        <dbReference type="ChEBI" id="CHEBI:29105"/>
        <note>catalytic</note>
    </ligand>
</feature>
<keyword evidence="3 6" id="KW-0732">Signal</keyword>
<evidence type="ECO:0000313" key="11">
    <source>
        <dbReference type="WBParaSite" id="SPAL_0000930300.1"/>
    </source>
</evidence>
<dbReference type="PRINTS" id="PR00480">
    <property type="entry name" value="ASTACIN"/>
</dbReference>
<dbReference type="PANTHER" id="PTHR10127">
    <property type="entry name" value="DISCOIDIN, CUB, EGF, LAMININ , AND ZINC METALLOPROTEASE DOMAIN CONTAINING"/>
    <property type="match status" value="1"/>
</dbReference>
<dbReference type="SMART" id="SM00235">
    <property type="entry name" value="ZnMc"/>
    <property type="match status" value="1"/>
</dbReference>
<feature type="chain" id="PRO_5005733443" description="Zinc metalloproteinase" evidence="6 8">
    <location>
        <begin position="20"/>
        <end position="386"/>
    </location>
</feature>
<evidence type="ECO:0000256" key="8">
    <source>
        <dbReference type="RuleBase" id="RU361183"/>
    </source>
</evidence>
<dbReference type="Proteomes" id="UP000046392">
    <property type="component" value="Unplaced"/>
</dbReference>
<dbReference type="GO" id="GO:0005576">
    <property type="term" value="C:extracellular region"/>
    <property type="evidence" value="ECO:0007669"/>
    <property type="project" value="UniProtKB-SubCell"/>
</dbReference>
<evidence type="ECO:0000256" key="4">
    <source>
        <dbReference type="ARBA" id="ARBA00023157"/>
    </source>
</evidence>
<dbReference type="SUPFAM" id="SSF55486">
    <property type="entry name" value="Metalloproteases ('zincins'), catalytic domain"/>
    <property type="match status" value="1"/>
</dbReference>
<dbReference type="CDD" id="cd04280">
    <property type="entry name" value="ZnMc_astacin_like"/>
    <property type="match status" value="1"/>
</dbReference>
<sequence>MNSFIRLFLYFQYMLVVFSKNESILKVDGNSESYETRVKKSILKNMALRWTFPINYHISRGVNRKLIKKALAVIEKETCIRFKESNNFRDGGINYVNKSRNCFSFMGKISRGKPQEVVLGSACNELTIAIHETMHALGVIHEFSRHDRNSYIKVRFENIVPGLRFNYQTFALSKATPYGLKYDFGSVMHYNRLSGSKNGRVAMEPKYLNYLETIGQTTRFGFNDAKQLNIHYCKDKCRDSKLKCKMGGYPHPNNCRFCMCPAFFTGKLCTKLFPSDRQCGVTRLNAKNIDQLLNVNGIKTCYIQITAPRGRKVLLNILETNFRDSFVCQPNKGLEIKFLADKAVSGAMLCGRNVRRIITSQNNVIVMKYVGLTRFSRIRVRYRSVA</sequence>
<dbReference type="Pfam" id="PF01400">
    <property type="entry name" value="Astacin"/>
    <property type="match status" value="1"/>
</dbReference>
<dbReference type="InterPro" id="IPR024079">
    <property type="entry name" value="MetalloPept_cat_dom_sf"/>
</dbReference>
<feature type="binding site" evidence="7">
    <location>
        <position position="131"/>
    </location>
    <ligand>
        <name>Zn(2+)</name>
        <dbReference type="ChEBI" id="CHEBI:29105"/>
        <note>catalytic</note>
    </ligand>
</feature>
<evidence type="ECO:0000256" key="2">
    <source>
        <dbReference type="ARBA" id="ARBA00022525"/>
    </source>
</evidence>
<feature type="active site" evidence="7">
    <location>
        <position position="132"/>
    </location>
</feature>
<dbReference type="PANTHER" id="PTHR10127:SF819">
    <property type="entry name" value="ZINC METALLOPROTEINASE NAS-26"/>
    <property type="match status" value="1"/>
</dbReference>
<evidence type="ECO:0000256" key="3">
    <source>
        <dbReference type="ARBA" id="ARBA00022729"/>
    </source>
</evidence>
<keyword evidence="7 8" id="KW-0482">Metalloprotease</keyword>
<proteinExistence type="predicted"/>
<name>A0A0N5BTX9_STREA</name>
<keyword evidence="7 8" id="KW-0479">Metal-binding</keyword>
<dbReference type="GO" id="GO:0004222">
    <property type="term" value="F:metalloendopeptidase activity"/>
    <property type="evidence" value="ECO:0007669"/>
    <property type="project" value="UniProtKB-UniRule"/>
</dbReference>
<comment type="caution">
    <text evidence="7">Lacks conserved residue(s) required for the propagation of feature annotation.</text>
</comment>
<dbReference type="PIRSF" id="PIRSF036365">
    <property type="entry name" value="Astacin_nematoda"/>
    <property type="match status" value="1"/>
</dbReference>
<evidence type="ECO:0000313" key="10">
    <source>
        <dbReference type="Proteomes" id="UP000046392"/>
    </source>
</evidence>
<comment type="subcellular location">
    <subcellularLocation>
        <location evidence="1 6">Secreted</location>
    </subcellularLocation>
</comment>
<comment type="cofactor">
    <cofactor evidence="7 8">
        <name>Zn(2+)</name>
        <dbReference type="ChEBI" id="CHEBI:29105"/>
    </cofactor>
    <text evidence="7 8">Binds 1 zinc ion per subunit.</text>
</comment>
<evidence type="ECO:0000259" key="9">
    <source>
        <dbReference type="PROSITE" id="PS51864"/>
    </source>
</evidence>